<sequence>MTFATTINVVLILLCVSVLVQSARMSRRLRTLRDTQLAEGVAQLERATGQARAVLGDLKRVLSTDGQAQATAIAAAEEIRDELTLMVGIGNAVADRIMEAAAKTPKAEEKAPPKKRAVRKPRTTKPKTAAPAAKSSDAEKVVAGILEAEKVAAPARTRSRRKVAVPAAINDASGVVRDIATARASRESAVA</sequence>
<accession>A0A2W5NMM9</accession>
<evidence type="ECO:0000256" key="1">
    <source>
        <dbReference type="SAM" id="MobiDB-lite"/>
    </source>
</evidence>
<proteinExistence type="predicted"/>
<evidence type="ECO:0000313" key="3">
    <source>
        <dbReference type="EMBL" id="PZQ52015.1"/>
    </source>
</evidence>
<dbReference type="Proteomes" id="UP000249082">
    <property type="component" value="Unassembled WGS sequence"/>
</dbReference>
<organism evidence="3 4">
    <name type="scientific">Novosphingobium pentaromativorans</name>
    <dbReference type="NCBI Taxonomy" id="205844"/>
    <lineage>
        <taxon>Bacteria</taxon>
        <taxon>Pseudomonadati</taxon>
        <taxon>Pseudomonadota</taxon>
        <taxon>Alphaproteobacteria</taxon>
        <taxon>Sphingomonadales</taxon>
        <taxon>Sphingomonadaceae</taxon>
        <taxon>Novosphingobium</taxon>
    </lineage>
</organism>
<feature type="compositionally biased region" description="Basic residues" evidence="1">
    <location>
        <begin position="113"/>
        <end position="125"/>
    </location>
</feature>
<name>A0A2W5NMM9_9SPHN</name>
<gene>
    <name evidence="3" type="ORF">DI555_19520</name>
</gene>
<dbReference type="AlphaFoldDB" id="A0A2W5NMM9"/>
<dbReference type="EMBL" id="QFPX01000021">
    <property type="protein sequence ID" value="PZQ52015.1"/>
    <property type="molecule type" value="Genomic_DNA"/>
</dbReference>
<evidence type="ECO:0000259" key="2">
    <source>
        <dbReference type="Pfam" id="PF20072"/>
    </source>
</evidence>
<protein>
    <recommendedName>
        <fullName evidence="2">DUF6468 domain-containing protein</fullName>
    </recommendedName>
</protein>
<reference evidence="3 4" key="1">
    <citation type="submission" date="2017-08" db="EMBL/GenBank/DDBJ databases">
        <title>Infants hospitalized years apart are colonized by the same room-sourced microbial strains.</title>
        <authorList>
            <person name="Brooks B."/>
            <person name="Olm M.R."/>
            <person name="Firek B.A."/>
            <person name="Baker R."/>
            <person name="Thomas B.C."/>
            <person name="Morowitz M.J."/>
            <person name="Banfield J.F."/>
        </authorList>
    </citation>
    <scope>NUCLEOTIDE SEQUENCE [LARGE SCALE GENOMIC DNA]</scope>
    <source>
        <strain evidence="3">S2_005_002_R2_33</strain>
    </source>
</reference>
<feature type="region of interest" description="Disordered" evidence="1">
    <location>
        <begin position="102"/>
        <end position="138"/>
    </location>
</feature>
<dbReference type="InterPro" id="IPR045531">
    <property type="entry name" value="DUF6468"/>
</dbReference>
<feature type="domain" description="DUF6468" evidence="2">
    <location>
        <begin position="35"/>
        <end position="103"/>
    </location>
</feature>
<evidence type="ECO:0000313" key="4">
    <source>
        <dbReference type="Proteomes" id="UP000249082"/>
    </source>
</evidence>
<comment type="caution">
    <text evidence="3">The sequence shown here is derived from an EMBL/GenBank/DDBJ whole genome shotgun (WGS) entry which is preliminary data.</text>
</comment>
<dbReference type="Pfam" id="PF20072">
    <property type="entry name" value="DUF6468"/>
    <property type="match status" value="1"/>
</dbReference>